<evidence type="ECO:0000313" key="4">
    <source>
        <dbReference type="Proteomes" id="UP000800041"/>
    </source>
</evidence>
<feature type="region of interest" description="Disordered" evidence="1">
    <location>
        <begin position="16"/>
        <end position="57"/>
    </location>
</feature>
<dbReference type="Pfam" id="PF13821">
    <property type="entry name" value="DUF4187"/>
    <property type="match status" value="1"/>
</dbReference>
<feature type="compositionally biased region" description="Basic and acidic residues" evidence="1">
    <location>
        <begin position="29"/>
        <end position="53"/>
    </location>
</feature>
<dbReference type="Pfam" id="PF01585">
    <property type="entry name" value="G-patch"/>
    <property type="match status" value="1"/>
</dbReference>
<organism evidence="3 4">
    <name type="scientific">Aulographum hederae CBS 113979</name>
    <dbReference type="NCBI Taxonomy" id="1176131"/>
    <lineage>
        <taxon>Eukaryota</taxon>
        <taxon>Fungi</taxon>
        <taxon>Dikarya</taxon>
        <taxon>Ascomycota</taxon>
        <taxon>Pezizomycotina</taxon>
        <taxon>Dothideomycetes</taxon>
        <taxon>Pleosporomycetidae</taxon>
        <taxon>Aulographales</taxon>
        <taxon>Aulographaceae</taxon>
    </lineage>
</organism>
<dbReference type="PANTHER" id="PTHR21032">
    <property type="entry name" value="G PATCH DOMAIN-CONTAINING PROTEIN 11"/>
    <property type="match status" value="1"/>
</dbReference>
<dbReference type="GO" id="GO:0003676">
    <property type="term" value="F:nucleic acid binding"/>
    <property type="evidence" value="ECO:0007669"/>
    <property type="project" value="InterPro"/>
</dbReference>
<keyword evidence="4" id="KW-1185">Reference proteome</keyword>
<evidence type="ECO:0000256" key="1">
    <source>
        <dbReference type="SAM" id="MobiDB-lite"/>
    </source>
</evidence>
<dbReference type="AlphaFoldDB" id="A0A6G1GKU0"/>
<dbReference type="InterPro" id="IPR025239">
    <property type="entry name" value="DUF4187"/>
</dbReference>
<dbReference type="GO" id="GO:0000776">
    <property type="term" value="C:kinetochore"/>
    <property type="evidence" value="ECO:0007669"/>
    <property type="project" value="TreeGrafter"/>
</dbReference>
<protein>
    <recommendedName>
        <fullName evidence="2">G-patch domain-containing protein</fullName>
    </recommendedName>
</protein>
<dbReference type="PROSITE" id="PS50174">
    <property type="entry name" value="G_PATCH"/>
    <property type="match status" value="1"/>
</dbReference>
<dbReference type="PANTHER" id="PTHR21032:SF0">
    <property type="entry name" value="G PATCH DOMAIN-CONTAINING PROTEIN 11"/>
    <property type="match status" value="1"/>
</dbReference>
<dbReference type="EMBL" id="ML977199">
    <property type="protein sequence ID" value="KAF1981440.1"/>
    <property type="molecule type" value="Genomic_DNA"/>
</dbReference>
<dbReference type="Proteomes" id="UP000800041">
    <property type="component" value="Unassembled WGS sequence"/>
</dbReference>
<dbReference type="SMART" id="SM00443">
    <property type="entry name" value="G_patch"/>
    <property type="match status" value="1"/>
</dbReference>
<dbReference type="OrthoDB" id="786951at2759"/>
<feature type="region of interest" description="Disordered" evidence="1">
    <location>
        <begin position="203"/>
        <end position="247"/>
    </location>
</feature>
<gene>
    <name evidence="3" type="ORF">K402DRAFT_415486</name>
</gene>
<dbReference type="InterPro" id="IPR039249">
    <property type="entry name" value="GPATCH11"/>
</dbReference>
<feature type="compositionally biased region" description="Basic and acidic residues" evidence="1">
    <location>
        <begin position="94"/>
        <end position="147"/>
    </location>
</feature>
<evidence type="ECO:0000313" key="3">
    <source>
        <dbReference type="EMBL" id="KAF1981440.1"/>
    </source>
</evidence>
<proteinExistence type="predicted"/>
<feature type="region of interest" description="Disordered" evidence="1">
    <location>
        <begin position="90"/>
        <end position="186"/>
    </location>
</feature>
<sequence>MPPKKEEEEEVDYMTMVIEEPKVTPSFRPKKDPDRGRTKSKKQLEEEAAEAQKEAMATKIDSSNKGYKMLARMGFSGGALGRGADGLIEPIQAEQRDGRGGIGLDTEKKRKIAEATEQETKRAKTEADEYIKRKRDEVETADKERNLRKAQNIAEEMDTEAEKKQKAKVEGEKSEDASPPAEKRLAEIPVLYRSPVFLRRLQEERDRSRRSKRRAQDYGEDDSDEPRDFSGRITHQSNKKREHTLDEAKLKTYVEDEDAELKEFEALAVAERLEKLVMYLREKHWYCLWCYAKYDDQELDGCPGLDEDLHG</sequence>
<evidence type="ECO:0000259" key="2">
    <source>
        <dbReference type="PROSITE" id="PS50174"/>
    </source>
</evidence>
<accession>A0A6G1GKU0</accession>
<reference evidence="3" key="1">
    <citation type="journal article" date="2020" name="Stud. Mycol.">
        <title>101 Dothideomycetes genomes: a test case for predicting lifestyles and emergence of pathogens.</title>
        <authorList>
            <person name="Haridas S."/>
            <person name="Albert R."/>
            <person name="Binder M."/>
            <person name="Bloem J."/>
            <person name="Labutti K."/>
            <person name="Salamov A."/>
            <person name="Andreopoulos B."/>
            <person name="Baker S."/>
            <person name="Barry K."/>
            <person name="Bills G."/>
            <person name="Bluhm B."/>
            <person name="Cannon C."/>
            <person name="Castanera R."/>
            <person name="Culley D."/>
            <person name="Daum C."/>
            <person name="Ezra D."/>
            <person name="Gonzalez J."/>
            <person name="Henrissat B."/>
            <person name="Kuo A."/>
            <person name="Liang C."/>
            <person name="Lipzen A."/>
            <person name="Lutzoni F."/>
            <person name="Magnuson J."/>
            <person name="Mondo S."/>
            <person name="Nolan M."/>
            <person name="Ohm R."/>
            <person name="Pangilinan J."/>
            <person name="Park H.-J."/>
            <person name="Ramirez L."/>
            <person name="Alfaro M."/>
            <person name="Sun H."/>
            <person name="Tritt A."/>
            <person name="Yoshinaga Y."/>
            <person name="Zwiers L.-H."/>
            <person name="Turgeon B."/>
            <person name="Goodwin S."/>
            <person name="Spatafora J."/>
            <person name="Crous P."/>
            <person name="Grigoriev I."/>
        </authorList>
    </citation>
    <scope>NUCLEOTIDE SEQUENCE</scope>
    <source>
        <strain evidence="3">CBS 113979</strain>
    </source>
</reference>
<feature type="compositionally biased region" description="Basic and acidic residues" evidence="1">
    <location>
        <begin position="160"/>
        <end position="186"/>
    </location>
</feature>
<feature type="domain" description="G-patch" evidence="2">
    <location>
        <begin position="62"/>
        <end position="107"/>
    </location>
</feature>
<name>A0A6G1GKU0_9PEZI</name>
<dbReference type="InterPro" id="IPR000467">
    <property type="entry name" value="G_patch_dom"/>
</dbReference>
<dbReference type="SMART" id="SM01173">
    <property type="entry name" value="DUF4187"/>
    <property type="match status" value="1"/>
</dbReference>